<reference evidence="2 3" key="1">
    <citation type="submission" date="2021-03" db="EMBL/GenBank/DDBJ databases">
        <title>Complete genome of Polaribacter_sp.G4M1.</title>
        <authorList>
            <person name="Jeong S.W."/>
            <person name="Bae J.W."/>
        </authorList>
    </citation>
    <scope>NUCLEOTIDE SEQUENCE [LARGE SCALE GENOMIC DNA]</scope>
    <source>
        <strain evidence="2 3">G4M1</strain>
    </source>
</reference>
<keyword evidence="3" id="KW-1185">Reference proteome</keyword>
<protein>
    <recommendedName>
        <fullName evidence="4">Lipoprotein</fullName>
    </recommendedName>
</protein>
<organism evidence="2 3">
    <name type="scientific">Polaribacter batillariae</name>
    <dbReference type="NCBI Taxonomy" id="2808900"/>
    <lineage>
        <taxon>Bacteria</taxon>
        <taxon>Pseudomonadati</taxon>
        <taxon>Bacteroidota</taxon>
        <taxon>Flavobacteriia</taxon>
        <taxon>Flavobacteriales</taxon>
        <taxon>Flavobacteriaceae</taxon>
    </lineage>
</organism>
<gene>
    <name evidence="2" type="ORF">JL193_16445</name>
</gene>
<sequence>MKKIILFILTLTFFSCQGQNKTEKKNGEIKKDTIKPKTNIQVHKEYDENGNLISIDSTYTYFYSNIKGDSLLEKDFYKKFKSNFSTQLGSLDSVFMNNFFGKSPFKEPNFYTDDFFESNFKNHQKRIQKMLKRMDSLKNNYYKKQQNLKQL</sequence>
<name>A0ABX7SUQ6_9FLAO</name>
<dbReference type="RefSeq" id="WP_207971797.1">
    <property type="nucleotide sequence ID" value="NZ_CP071795.1"/>
</dbReference>
<dbReference type="Proteomes" id="UP000663935">
    <property type="component" value="Chromosome"/>
</dbReference>
<evidence type="ECO:0000313" key="2">
    <source>
        <dbReference type="EMBL" id="QTD37632.1"/>
    </source>
</evidence>
<proteinExistence type="predicted"/>
<dbReference type="EMBL" id="CP071795">
    <property type="protein sequence ID" value="QTD37632.1"/>
    <property type="molecule type" value="Genomic_DNA"/>
</dbReference>
<evidence type="ECO:0000256" key="1">
    <source>
        <dbReference type="SAM" id="Coils"/>
    </source>
</evidence>
<evidence type="ECO:0008006" key="4">
    <source>
        <dbReference type="Google" id="ProtNLM"/>
    </source>
</evidence>
<feature type="coiled-coil region" evidence="1">
    <location>
        <begin position="120"/>
        <end position="147"/>
    </location>
</feature>
<dbReference type="PROSITE" id="PS51257">
    <property type="entry name" value="PROKAR_LIPOPROTEIN"/>
    <property type="match status" value="1"/>
</dbReference>
<evidence type="ECO:0000313" key="3">
    <source>
        <dbReference type="Proteomes" id="UP000663935"/>
    </source>
</evidence>
<accession>A0ABX7SUQ6</accession>
<keyword evidence="1" id="KW-0175">Coiled coil</keyword>